<keyword evidence="1 3" id="KW-0597">Phosphoprotein</keyword>
<evidence type="ECO:0000256" key="2">
    <source>
        <dbReference type="ARBA" id="ARBA00023012"/>
    </source>
</evidence>
<sequence length="129" mass="14324">MTTKKKILIVEDDLDQLDHLAVILKADGYEVISAQGQAEGEEAMLATIPDLAILDLMMENMDSGFVLCHQIKQLYPETPVILLTAVRSETGIDFSAKSKAASSWTKADVLLDKPIRPEQLRVEVRRLMA</sequence>
<dbReference type="PANTHER" id="PTHR44591">
    <property type="entry name" value="STRESS RESPONSE REGULATOR PROTEIN 1"/>
    <property type="match status" value="1"/>
</dbReference>
<feature type="modified residue" description="4-aspartylphosphate" evidence="3">
    <location>
        <position position="55"/>
    </location>
</feature>
<dbReference type="AlphaFoldDB" id="A0A9D7SKL6"/>
<evidence type="ECO:0000256" key="1">
    <source>
        <dbReference type="ARBA" id="ARBA00022553"/>
    </source>
</evidence>
<dbReference type="PROSITE" id="PS50110">
    <property type="entry name" value="RESPONSE_REGULATORY"/>
    <property type="match status" value="1"/>
</dbReference>
<feature type="domain" description="Response regulatory" evidence="4">
    <location>
        <begin position="6"/>
        <end position="128"/>
    </location>
</feature>
<dbReference type="InterPro" id="IPR001789">
    <property type="entry name" value="Sig_transdc_resp-reg_receiver"/>
</dbReference>
<dbReference type="PANTHER" id="PTHR44591:SF14">
    <property type="entry name" value="PROTEIN PILG"/>
    <property type="match status" value="1"/>
</dbReference>
<keyword evidence="2" id="KW-0902">Two-component regulatory system</keyword>
<dbReference type="SMART" id="SM00448">
    <property type="entry name" value="REC"/>
    <property type="match status" value="1"/>
</dbReference>
<dbReference type="Proteomes" id="UP000886657">
    <property type="component" value="Unassembled WGS sequence"/>
</dbReference>
<name>A0A9D7SKL6_9BACT</name>
<evidence type="ECO:0000259" key="4">
    <source>
        <dbReference type="PROSITE" id="PS50110"/>
    </source>
</evidence>
<dbReference type="InterPro" id="IPR050595">
    <property type="entry name" value="Bact_response_regulator"/>
</dbReference>
<evidence type="ECO:0000313" key="5">
    <source>
        <dbReference type="EMBL" id="MBK9798028.1"/>
    </source>
</evidence>
<dbReference type="SUPFAM" id="SSF52172">
    <property type="entry name" value="CheY-like"/>
    <property type="match status" value="1"/>
</dbReference>
<accession>A0A9D7SKL6</accession>
<evidence type="ECO:0000256" key="3">
    <source>
        <dbReference type="PROSITE-ProRule" id="PRU00169"/>
    </source>
</evidence>
<dbReference type="InterPro" id="IPR011006">
    <property type="entry name" value="CheY-like_superfamily"/>
</dbReference>
<protein>
    <submittedName>
        <fullName evidence="5">Response regulator</fullName>
    </submittedName>
</protein>
<proteinExistence type="predicted"/>
<dbReference type="Gene3D" id="3.40.50.2300">
    <property type="match status" value="1"/>
</dbReference>
<gene>
    <name evidence="5" type="ORF">IPP58_16410</name>
</gene>
<reference evidence="5" key="1">
    <citation type="submission" date="2020-10" db="EMBL/GenBank/DDBJ databases">
        <title>Connecting structure to function with the recovery of over 1000 high-quality activated sludge metagenome-assembled genomes encoding full-length rRNA genes using long-read sequencing.</title>
        <authorList>
            <person name="Singleton C.M."/>
            <person name="Petriglieri F."/>
            <person name="Kristensen J.M."/>
            <person name="Kirkegaard R.H."/>
            <person name="Michaelsen T.Y."/>
            <person name="Andersen M.H."/>
            <person name="Karst S.M."/>
            <person name="Dueholm M.S."/>
            <person name="Nielsen P.H."/>
            <person name="Albertsen M."/>
        </authorList>
    </citation>
    <scope>NUCLEOTIDE SEQUENCE</scope>
    <source>
        <strain evidence="5">Skiv_18-Q3-R9-52_MAXAC.067</strain>
    </source>
</reference>
<dbReference type="EMBL" id="JADKIO010000013">
    <property type="protein sequence ID" value="MBK9798028.1"/>
    <property type="molecule type" value="Genomic_DNA"/>
</dbReference>
<dbReference type="GO" id="GO:0000160">
    <property type="term" value="P:phosphorelay signal transduction system"/>
    <property type="evidence" value="ECO:0007669"/>
    <property type="project" value="UniProtKB-KW"/>
</dbReference>
<organism evidence="5 6">
    <name type="scientific">Candidatus Geothrix skivensis</name>
    <dbReference type="NCBI Taxonomy" id="2954439"/>
    <lineage>
        <taxon>Bacteria</taxon>
        <taxon>Pseudomonadati</taxon>
        <taxon>Acidobacteriota</taxon>
        <taxon>Holophagae</taxon>
        <taxon>Holophagales</taxon>
        <taxon>Holophagaceae</taxon>
        <taxon>Geothrix</taxon>
    </lineage>
</organism>
<comment type="caution">
    <text evidence="5">The sequence shown here is derived from an EMBL/GenBank/DDBJ whole genome shotgun (WGS) entry which is preliminary data.</text>
</comment>
<evidence type="ECO:0000313" key="6">
    <source>
        <dbReference type="Proteomes" id="UP000886657"/>
    </source>
</evidence>
<dbReference type="Pfam" id="PF00072">
    <property type="entry name" value="Response_reg"/>
    <property type="match status" value="1"/>
</dbReference>